<sequence>MSVIKCRFATNWVWKCNKLLLNINTRRLSKNTQSDEKNVIPPREEGKMQGAVLKKFSEPFVIDNLDIPSINANEVLIDVQYCTLNGPDILKMKNLHRSPPKLPAILGYEVAGKLLEVGDQAKKQGFKVGDKVVALNKVQFGGLAERCVAELTDIWKIPSSIKTLDTVCLMNNYLTALIGLEKKADLQENEMVVINVGLSGVGLAAVDIAANVFRAQVIGVCKSEDRTEIVRDKGAFASLKYSDKKLMNKIVEFAAERDIKDVFDGAEGEKFKTMLECFTSIYKEDHQNSLLRDDNFAVLIEHLSREGRMIIAGFAVTKEDYDEDSSTQCPFSLTGIDLVEFKENNLESYREAGNDILQYHEEGLIKPSYSMVVGLHKINDAVKFITDLKCSDKVNAADCNISKLFLCRY</sequence>
<dbReference type="SUPFAM" id="SSF50129">
    <property type="entry name" value="GroES-like"/>
    <property type="match status" value="1"/>
</dbReference>
<dbReference type="Proteomes" id="UP000826195">
    <property type="component" value="Unassembled WGS sequence"/>
</dbReference>
<dbReference type="AlphaFoldDB" id="A0AAV7IJ18"/>
<evidence type="ECO:0000313" key="2">
    <source>
        <dbReference type="EMBL" id="KAH0550434.1"/>
    </source>
</evidence>
<dbReference type="InterPro" id="IPR013154">
    <property type="entry name" value="ADH-like_N"/>
</dbReference>
<dbReference type="GO" id="GO:0005739">
    <property type="term" value="C:mitochondrion"/>
    <property type="evidence" value="ECO:0007669"/>
    <property type="project" value="TreeGrafter"/>
</dbReference>
<accession>A0AAV7IJ18</accession>
<keyword evidence="3" id="KW-1185">Reference proteome</keyword>
<gene>
    <name evidence="2" type="ORF">KQX54_019346</name>
</gene>
<evidence type="ECO:0000313" key="3">
    <source>
        <dbReference type="Proteomes" id="UP000826195"/>
    </source>
</evidence>
<dbReference type="PANTHER" id="PTHR43677:SF4">
    <property type="entry name" value="QUINONE OXIDOREDUCTASE-LIKE PROTEIN 2"/>
    <property type="match status" value="1"/>
</dbReference>
<dbReference type="EMBL" id="JAHXZJ010001864">
    <property type="protein sequence ID" value="KAH0550434.1"/>
    <property type="molecule type" value="Genomic_DNA"/>
</dbReference>
<protein>
    <recommendedName>
        <fullName evidence="1">Enoyl reductase (ER) domain-containing protein</fullName>
    </recommendedName>
</protein>
<feature type="domain" description="Enoyl reductase (ER)" evidence="1">
    <location>
        <begin position="60"/>
        <end position="396"/>
    </location>
</feature>
<proteinExistence type="predicted"/>
<dbReference type="Pfam" id="PF08240">
    <property type="entry name" value="ADH_N"/>
    <property type="match status" value="1"/>
</dbReference>
<name>A0AAV7IJ18_COTGL</name>
<dbReference type="Gene3D" id="3.90.180.10">
    <property type="entry name" value="Medium-chain alcohol dehydrogenases, catalytic domain"/>
    <property type="match status" value="1"/>
</dbReference>
<dbReference type="InterPro" id="IPR020843">
    <property type="entry name" value="ER"/>
</dbReference>
<evidence type="ECO:0000259" key="1">
    <source>
        <dbReference type="SMART" id="SM00829"/>
    </source>
</evidence>
<comment type="caution">
    <text evidence="2">The sequence shown here is derived from an EMBL/GenBank/DDBJ whole genome shotgun (WGS) entry which is preliminary data.</text>
</comment>
<organism evidence="2 3">
    <name type="scientific">Cotesia glomerata</name>
    <name type="common">Lepidopteran parasitic wasp</name>
    <name type="synonym">Apanteles glomeratus</name>
    <dbReference type="NCBI Taxonomy" id="32391"/>
    <lineage>
        <taxon>Eukaryota</taxon>
        <taxon>Metazoa</taxon>
        <taxon>Ecdysozoa</taxon>
        <taxon>Arthropoda</taxon>
        <taxon>Hexapoda</taxon>
        <taxon>Insecta</taxon>
        <taxon>Pterygota</taxon>
        <taxon>Neoptera</taxon>
        <taxon>Endopterygota</taxon>
        <taxon>Hymenoptera</taxon>
        <taxon>Apocrita</taxon>
        <taxon>Ichneumonoidea</taxon>
        <taxon>Braconidae</taxon>
        <taxon>Microgastrinae</taxon>
        <taxon>Cotesia</taxon>
    </lineage>
</organism>
<dbReference type="GO" id="GO:0016491">
    <property type="term" value="F:oxidoreductase activity"/>
    <property type="evidence" value="ECO:0007669"/>
    <property type="project" value="InterPro"/>
</dbReference>
<reference evidence="2 3" key="1">
    <citation type="journal article" date="2021" name="J. Hered.">
        <title>A chromosome-level genome assembly of the parasitoid wasp, Cotesia glomerata (Hymenoptera: Braconidae).</title>
        <authorList>
            <person name="Pinto B.J."/>
            <person name="Weis J.J."/>
            <person name="Gamble T."/>
            <person name="Ode P.J."/>
            <person name="Paul R."/>
            <person name="Zaspel J.M."/>
        </authorList>
    </citation>
    <scope>NUCLEOTIDE SEQUENCE [LARGE SCALE GENOMIC DNA]</scope>
    <source>
        <strain evidence="2">CgM1</strain>
    </source>
</reference>
<dbReference type="InterPro" id="IPR036291">
    <property type="entry name" value="NAD(P)-bd_dom_sf"/>
</dbReference>
<dbReference type="SUPFAM" id="SSF51735">
    <property type="entry name" value="NAD(P)-binding Rossmann-fold domains"/>
    <property type="match status" value="1"/>
</dbReference>
<dbReference type="Gene3D" id="3.40.50.720">
    <property type="entry name" value="NAD(P)-binding Rossmann-like Domain"/>
    <property type="match status" value="1"/>
</dbReference>
<dbReference type="InterPro" id="IPR011032">
    <property type="entry name" value="GroES-like_sf"/>
</dbReference>
<dbReference type="SMART" id="SM00829">
    <property type="entry name" value="PKS_ER"/>
    <property type="match status" value="1"/>
</dbReference>
<dbReference type="PANTHER" id="PTHR43677">
    <property type="entry name" value="SHORT-CHAIN DEHYDROGENASE/REDUCTASE"/>
    <property type="match status" value="1"/>
</dbReference>
<dbReference type="InterPro" id="IPR051397">
    <property type="entry name" value="Zn-ADH-like_protein"/>
</dbReference>